<dbReference type="AlphaFoldDB" id="A0A6J4U844"/>
<evidence type="ECO:0000256" key="1">
    <source>
        <dbReference type="SAM" id="MobiDB-lite"/>
    </source>
</evidence>
<organism evidence="2">
    <name type="scientific">uncultured Thermomicrobiales bacterium</name>
    <dbReference type="NCBI Taxonomy" id="1645740"/>
    <lineage>
        <taxon>Bacteria</taxon>
        <taxon>Pseudomonadati</taxon>
        <taxon>Thermomicrobiota</taxon>
        <taxon>Thermomicrobia</taxon>
        <taxon>Thermomicrobiales</taxon>
        <taxon>environmental samples</taxon>
    </lineage>
</organism>
<evidence type="ECO:0000313" key="2">
    <source>
        <dbReference type="EMBL" id="CAA9541433.1"/>
    </source>
</evidence>
<protein>
    <submittedName>
        <fullName evidence="2">Uncharacterized protein</fullName>
    </submittedName>
</protein>
<sequence length="39" mass="4359">MRDSGPILDAAGCKGPIREQPSARPHGGLERNRWTKDER</sequence>
<reference evidence="2" key="1">
    <citation type="submission" date="2020-02" db="EMBL/GenBank/DDBJ databases">
        <authorList>
            <person name="Meier V. D."/>
        </authorList>
    </citation>
    <scope>NUCLEOTIDE SEQUENCE</scope>
    <source>
        <strain evidence="2">AVDCRST_MAG19</strain>
    </source>
</reference>
<gene>
    <name evidence="2" type="ORF">AVDCRST_MAG19-1542</name>
</gene>
<accession>A0A6J4U844</accession>
<name>A0A6J4U844_9BACT</name>
<feature type="region of interest" description="Disordered" evidence="1">
    <location>
        <begin position="1"/>
        <end position="39"/>
    </location>
</feature>
<proteinExistence type="predicted"/>
<dbReference type="EMBL" id="CADCWL010000001">
    <property type="protein sequence ID" value="CAA9541433.1"/>
    <property type="molecule type" value="Genomic_DNA"/>
</dbReference>
<feature type="compositionally biased region" description="Basic and acidic residues" evidence="1">
    <location>
        <begin position="27"/>
        <end position="39"/>
    </location>
</feature>